<evidence type="ECO:0000313" key="4">
    <source>
        <dbReference type="Proteomes" id="UP000648984"/>
    </source>
</evidence>
<evidence type="ECO:0000259" key="2">
    <source>
        <dbReference type="Pfam" id="PF07143"/>
    </source>
</evidence>
<sequence>MRERPFWASVLFMLGLASAPAVTSAGPDYPPVREGGQIVFPTDTGAHPDYRTEWWYVTGWVSDEQGVERGFQVTFFRVRTGIGDDNPSRFAPRQLILAHAAVADPAEGRLLHAERSERALHPLAGAATGRTRAWTADWSIEWDGARYHSDVEAESFAFDLHFDPAGRRPVLNGENGFSRKAPDPKHASYYYSRPQLAVSGTLRLRGNTHQVKGRAWLDHEWSSETMPPGARGWDWMGINLHDGGSLMAFRMRDDQGGAMWSAGTLQSGSGAPAALRPEQVSFVPGRRWRSPRTGAEYPVEWEIRVDDRRLRLQPLMDDQELDSRRSTGAVYWEGAVRLLEGGREIGRGYLEMTGYAERLQM</sequence>
<protein>
    <submittedName>
        <fullName evidence="3">Carotenoid 1,2-hydratase</fullName>
    </submittedName>
</protein>
<feature type="signal peptide" evidence="1">
    <location>
        <begin position="1"/>
        <end position="23"/>
    </location>
</feature>
<organism evidence="3 4">
    <name type="scientific">Aromatoleum diolicum</name>
    <dbReference type="NCBI Taxonomy" id="75796"/>
    <lineage>
        <taxon>Bacteria</taxon>
        <taxon>Pseudomonadati</taxon>
        <taxon>Pseudomonadota</taxon>
        <taxon>Betaproteobacteria</taxon>
        <taxon>Rhodocyclales</taxon>
        <taxon>Rhodocyclaceae</taxon>
        <taxon>Aromatoleum</taxon>
    </lineage>
</organism>
<keyword evidence="1" id="KW-0732">Signal</keyword>
<dbReference type="InterPro" id="IPR023374">
    <property type="entry name" value="AttH-like_dom_sf"/>
</dbReference>
<name>A0ABX1QDK8_9RHOO</name>
<evidence type="ECO:0000313" key="3">
    <source>
        <dbReference type="EMBL" id="NMG75116.1"/>
    </source>
</evidence>
<comment type="caution">
    <text evidence="3">The sequence shown here is derived from an EMBL/GenBank/DDBJ whole genome shotgun (WGS) entry which is preliminary data.</text>
</comment>
<dbReference type="PANTHER" id="PTHR38591:SF1">
    <property type="entry name" value="BLL1000 PROTEIN"/>
    <property type="match status" value="1"/>
</dbReference>
<accession>A0ABX1QDK8</accession>
<dbReference type="Proteomes" id="UP000648984">
    <property type="component" value="Unassembled WGS sequence"/>
</dbReference>
<dbReference type="Pfam" id="PF17186">
    <property type="entry name" value="Lipocalin_9"/>
    <property type="match status" value="1"/>
</dbReference>
<feature type="domain" description="AttH" evidence="2">
    <location>
        <begin position="52"/>
        <end position="223"/>
    </location>
</feature>
<dbReference type="SUPFAM" id="SSF159245">
    <property type="entry name" value="AttH-like"/>
    <property type="match status" value="1"/>
</dbReference>
<dbReference type="PANTHER" id="PTHR38591">
    <property type="entry name" value="HYDROLASE"/>
    <property type="match status" value="1"/>
</dbReference>
<feature type="chain" id="PRO_5046050273" evidence="1">
    <location>
        <begin position="24"/>
        <end position="361"/>
    </location>
</feature>
<gene>
    <name evidence="3" type="ORF">GPA25_10155</name>
</gene>
<dbReference type="Gene3D" id="2.40.370.10">
    <property type="entry name" value="AttH-like domain"/>
    <property type="match status" value="2"/>
</dbReference>
<dbReference type="Pfam" id="PF07143">
    <property type="entry name" value="CrtC"/>
    <property type="match status" value="1"/>
</dbReference>
<evidence type="ECO:0000256" key="1">
    <source>
        <dbReference type="SAM" id="SignalP"/>
    </source>
</evidence>
<dbReference type="InterPro" id="IPR010791">
    <property type="entry name" value="AttH_dom"/>
</dbReference>
<proteinExistence type="predicted"/>
<dbReference type="RefSeq" id="WP_169260263.1">
    <property type="nucleotide sequence ID" value="NZ_WTVQ01000014.1"/>
</dbReference>
<dbReference type="EMBL" id="WTVQ01000014">
    <property type="protein sequence ID" value="NMG75116.1"/>
    <property type="molecule type" value="Genomic_DNA"/>
</dbReference>
<keyword evidence="4" id="KW-1185">Reference proteome</keyword>
<reference evidence="3 4" key="1">
    <citation type="submission" date="2019-12" db="EMBL/GenBank/DDBJ databases">
        <title>Comparative genomics gives insights into the taxonomy of the Azoarcus-Aromatoleum group and reveals separate origins of nif in the plant-associated Azoarcus and non-plant-associated Aromatoleum sub-groups.</title>
        <authorList>
            <person name="Lafos M."/>
            <person name="Maluk M."/>
            <person name="Batista M."/>
            <person name="Junghare M."/>
            <person name="Carmona M."/>
            <person name="Faoro H."/>
            <person name="Cruz L.M."/>
            <person name="Battistoni F."/>
            <person name="De Souza E."/>
            <person name="Pedrosa F."/>
            <person name="Chen W.-M."/>
            <person name="Poole P.S."/>
            <person name="Dixon R.A."/>
            <person name="James E.K."/>
        </authorList>
    </citation>
    <scope>NUCLEOTIDE SEQUENCE [LARGE SCALE GENOMIC DNA]</scope>
    <source>
        <strain evidence="3 4">22Lin</strain>
    </source>
</reference>